<dbReference type="PROSITE" id="PS50405">
    <property type="entry name" value="GST_CTER"/>
    <property type="match status" value="1"/>
</dbReference>
<dbReference type="SUPFAM" id="SSF47616">
    <property type="entry name" value="GST C-terminal domain-like"/>
    <property type="match status" value="1"/>
</dbReference>
<feature type="domain" description="GST N-terminal" evidence="2">
    <location>
        <begin position="5"/>
        <end position="87"/>
    </location>
</feature>
<evidence type="ECO:0000313" key="4">
    <source>
        <dbReference type="EMBL" id="XBO37544.1"/>
    </source>
</evidence>
<dbReference type="GO" id="GO:0004364">
    <property type="term" value="F:glutathione transferase activity"/>
    <property type="evidence" value="ECO:0007669"/>
    <property type="project" value="TreeGrafter"/>
</dbReference>
<organism evidence="4">
    <name type="scientific">Alsobacter sp. KACC 23698</name>
    <dbReference type="NCBI Taxonomy" id="3149229"/>
    <lineage>
        <taxon>Bacteria</taxon>
        <taxon>Pseudomonadati</taxon>
        <taxon>Pseudomonadota</taxon>
        <taxon>Alphaproteobacteria</taxon>
        <taxon>Hyphomicrobiales</taxon>
        <taxon>Alsobacteraceae</taxon>
        <taxon>Alsobacter</taxon>
    </lineage>
</organism>
<dbReference type="GO" id="GO:0006749">
    <property type="term" value="P:glutathione metabolic process"/>
    <property type="evidence" value="ECO:0007669"/>
    <property type="project" value="TreeGrafter"/>
</dbReference>
<accession>A0AAU7JBU7</accession>
<proteinExistence type="inferred from homology"/>
<dbReference type="Pfam" id="PF02798">
    <property type="entry name" value="GST_N"/>
    <property type="match status" value="1"/>
</dbReference>
<dbReference type="AlphaFoldDB" id="A0AAU7JBU7"/>
<dbReference type="GO" id="GO:0006559">
    <property type="term" value="P:L-phenylalanine catabolic process"/>
    <property type="evidence" value="ECO:0007669"/>
    <property type="project" value="TreeGrafter"/>
</dbReference>
<keyword evidence="4" id="KW-0413">Isomerase</keyword>
<dbReference type="GO" id="GO:0005737">
    <property type="term" value="C:cytoplasm"/>
    <property type="evidence" value="ECO:0007669"/>
    <property type="project" value="InterPro"/>
</dbReference>
<feature type="domain" description="GST C-terminal" evidence="3">
    <location>
        <begin position="92"/>
        <end position="222"/>
    </location>
</feature>
<dbReference type="SUPFAM" id="SSF52833">
    <property type="entry name" value="Thioredoxin-like"/>
    <property type="match status" value="1"/>
</dbReference>
<name>A0AAU7JBU7_9HYPH</name>
<reference evidence="4" key="1">
    <citation type="submission" date="2024-05" db="EMBL/GenBank/DDBJ databases">
        <authorList>
            <person name="Kim S."/>
            <person name="Heo J."/>
            <person name="Choi H."/>
            <person name="Choi Y."/>
            <person name="Kwon S.-W."/>
            <person name="Kim Y."/>
        </authorList>
    </citation>
    <scope>NUCLEOTIDE SEQUENCE</scope>
    <source>
        <strain evidence="4">KACC 23698</strain>
    </source>
</reference>
<dbReference type="InterPro" id="IPR040079">
    <property type="entry name" value="Glutathione_S-Trfase"/>
</dbReference>
<dbReference type="Gene3D" id="1.20.1050.10">
    <property type="match status" value="1"/>
</dbReference>
<dbReference type="PROSITE" id="PS50404">
    <property type="entry name" value="GST_NTER"/>
    <property type="match status" value="1"/>
</dbReference>
<sequence>MTDEPTYELFSFWRSSATYRVRVALALKGLSARERNVDLDAGEQRGADFLRVNPMGAIPALVQAGGPTITQSLAILEYLDETHPQPALLPADPVGRARVRSIAAGLTSDTHPLITPRIRRYLTTQGGFDDAAWRRWQIQWFSTGLQALEARLGAEAQTGAYCHGDSVTMADICLASIVAVMRVFKIEVPDIPTVDAIMARCEAHEAFARAHPLRQAGAPRPA</sequence>
<dbReference type="SFLD" id="SFLDG00358">
    <property type="entry name" value="Main_(cytGST)"/>
    <property type="match status" value="1"/>
</dbReference>
<dbReference type="InterPro" id="IPR036249">
    <property type="entry name" value="Thioredoxin-like_sf"/>
</dbReference>
<dbReference type="PANTHER" id="PTHR42673">
    <property type="entry name" value="MALEYLACETOACETATE ISOMERASE"/>
    <property type="match status" value="1"/>
</dbReference>
<dbReference type="Pfam" id="PF00043">
    <property type="entry name" value="GST_C"/>
    <property type="match status" value="1"/>
</dbReference>
<dbReference type="InterPro" id="IPR036282">
    <property type="entry name" value="Glutathione-S-Trfase_C_sf"/>
</dbReference>
<dbReference type="SFLD" id="SFLDS00019">
    <property type="entry name" value="Glutathione_Transferase_(cytos"/>
    <property type="match status" value="1"/>
</dbReference>
<dbReference type="Gene3D" id="3.40.30.10">
    <property type="entry name" value="Glutaredoxin"/>
    <property type="match status" value="1"/>
</dbReference>
<dbReference type="InterPro" id="IPR004046">
    <property type="entry name" value="GST_C"/>
</dbReference>
<dbReference type="InterPro" id="IPR005955">
    <property type="entry name" value="GST_Zeta"/>
</dbReference>
<dbReference type="EMBL" id="CP157484">
    <property type="protein sequence ID" value="XBO37544.1"/>
    <property type="molecule type" value="Genomic_DNA"/>
</dbReference>
<dbReference type="InterPro" id="IPR010987">
    <property type="entry name" value="Glutathione-S-Trfase_C-like"/>
</dbReference>
<dbReference type="NCBIfam" id="TIGR01262">
    <property type="entry name" value="maiA"/>
    <property type="match status" value="1"/>
</dbReference>
<dbReference type="InterPro" id="IPR004045">
    <property type="entry name" value="Glutathione_S-Trfase_N"/>
</dbReference>
<evidence type="ECO:0000259" key="2">
    <source>
        <dbReference type="PROSITE" id="PS50404"/>
    </source>
</evidence>
<evidence type="ECO:0000259" key="3">
    <source>
        <dbReference type="PROSITE" id="PS50405"/>
    </source>
</evidence>
<evidence type="ECO:0000256" key="1">
    <source>
        <dbReference type="ARBA" id="ARBA00010007"/>
    </source>
</evidence>
<dbReference type="RefSeq" id="WP_406854366.1">
    <property type="nucleotide sequence ID" value="NZ_CP157484.1"/>
</dbReference>
<comment type="similarity">
    <text evidence="1">Belongs to the GST superfamily. Zeta family.</text>
</comment>
<dbReference type="PANTHER" id="PTHR42673:SF4">
    <property type="entry name" value="MALEYLACETOACETATE ISOMERASE"/>
    <property type="match status" value="1"/>
</dbReference>
<dbReference type="EC" id="5.2.1.2" evidence="4"/>
<gene>
    <name evidence="4" type="primary">maiA</name>
    <name evidence="4" type="ORF">ABEG18_17680</name>
</gene>
<protein>
    <submittedName>
        <fullName evidence="4">Maleylacetoacetate isomerase</fullName>
        <ecNumber evidence="4">5.2.1.2</ecNumber>
    </submittedName>
</protein>
<dbReference type="GO" id="GO:0016034">
    <property type="term" value="F:maleylacetoacetate isomerase activity"/>
    <property type="evidence" value="ECO:0007669"/>
    <property type="project" value="UniProtKB-EC"/>
</dbReference>